<dbReference type="EMBL" id="CAKP01000138">
    <property type="protein sequence ID" value="CCJ34667.1"/>
    <property type="molecule type" value="Genomic_DNA"/>
</dbReference>
<dbReference type="InterPro" id="IPR050301">
    <property type="entry name" value="NTE"/>
</dbReference>
<dbReference type="GO" id="GO:0016787">
    <property type="term" value="F:hydrolase activity"/>
    <property type="evidence" value="ECO:0007669"/>
    <property type="project" value="UniProtKB-UniRule"/>
</dbReference>
<name>I7KAA7_9CLOT</name>
<dbReference type="SUPFAM" id="SSF52151">
    <property type="entry name" value="FabD/lysophospholipase-like"/>
    <property type="match status" value="1"/>
</dbReference>
<organism evidence="6 7">
    <name type="scientific">Caloramator australicus RC3</name>
    <dbReference type="NCBI Taxonomy" id="857293"/>
    <lineage>
        <taxon>Bacteria</taxon>
        <taxon>Bacillati</taxon>
        <taxon>Bacillota</taxon>
        <taxon>Clostridia</taxon>
        <taxon>Eubacteriales</taxon>
        <taxon>Clostridiaceae</taxon>
        <taxon>Caloramator</taxon>
    </lineage>
</organism>
<dbReference type="eggNOG" id="COG1752">
    <property type="taxonomic scope" value="Bacteria"/>
</dbReference>
<proteinExistence type="predicted"/>
<comment type="caution">
    <text evidence="6">The sequence shown here is derived from an EMBL/GenBank/DDBJ whole genome shotgun (WGS) entry which is preliminary data.</text>
</comment>
<dbReference type="PANTHER" id="PTHR14226:SF57">
    <property type="entry name" value="BLR7027 PROTEIN"/>
    <property type="match status" value="1"/>
</dbReference>
<evidence type="ECO:0000313" key="6">
    <source>
        <dbReference type="EMBL" id="CCJ34667.1"/>
    </source>
</evidence>
<dbReference type="AlphaFoldDB" id="I7KAA7"/>
<dbReference type="RefSeq" id="WP_008909910.1">
    <property type="nucleotide sequence ID" value="NZ_CAKP01000138.1"/>
</dbReference>
<accession>I7KAA7</accession>
<dbReference type="Pfam" id="PF01734">
    <property type="entry name" value="Patatin"/>
    <property type="match status" value="1"/>
</dbReference>
<dbReference type="PANTHER" id="PTHR14226">
    <property type="entry name" value="NEUROPATHY TARGET ESTERASE/SWISS CHEESE D.MELANOGASTER"/>
    <property type="match status" value="1"/>
</dbReference>
<evidence type="ECO:0000256" key="3">
    <source>
        <dbReference type="ARBA" id="ARBA00023098"/>
    </source>
</evidence>
<sequence length="255" mass="29443">MRYGLCLTGGGAKGAFQAGIIKALKEKDLNINIVSGTSIGAINAYFMMKNAYEGLYEFWINMDGERYKSSLDKVIDNSKIINELYLLEGEDEKIEHVYINYVLIKKSSLYEIIVDIKGKGKEDALEAVKVSSLLPYNNKALVDFKGKMFDTKLLFERFTQDVLLGLYDGFKLDGGIMNNCLLQPFINHRMDKIIIIALRDTFEVPEYIYKYYKEEDLFVFKPNFKINPEDTIRFEKDFCFDLFQKGYEMASKVEV</sequence>
<evidence type="ECO:0000259" key="5">
    <source>
        <dbReference type="PROSITE" id="PS51635"/>
    </source>
</evidence>
<evidence type="ECO:0000256" key="2">
    <source>
        <dbReference type="ARBA" id="ARBA00022963"/>
    </source>
</evidence>
<evidence type="ECO:0000313" key="7">
    <source>
        <dbReference type="Proteomes" id="UP000007652"/>
    </source>
</evidence>
<dbReference type="InterPro" id="IPR016035">
    <property type="entry name" value="Acyl_Trfase/lysoPLipase"/>
</dbReference>
<protein>
    <recommendedName>
        <fullName evidence="5">PNPLA domain-containing protein</fullName>
    </recommendedName>
</protein>
<reference evidence="6 7" key="1">
    <citation type="journal article" date="2011" name="J. Bacteriol.">
        <title>Draft genome sequence of Caloramator australicus strain RC3T, a thermoanaerobe from the Great Artesian Basin of Australia.</title>
        <authorList>
            <person name="Ogg C.D."/>
            <person name="Patel B.K.C."/>
        </authorList>
    </citation>
    <scope>NUCLEOTIDE SEQUENCE [LARGE SCALE GENOMIC DNA]</scope>
    <source>
        <strain evidence="6 7">RC3</strain>
    </source>
</reference>
<dbReference type="GO" id="GO:0016042">
    <property type="term" value="P:lipid catabolic process"/>
    <property type="evidence" value="ECO:0007669"/>
    <property type="project" value="UniProtKB-UniRule"/>
</dbReference>
<keyword evidence="1 4" id="KW-0378">Hydrolase</keyword>
<dbReference type="Proteomes" id="UP000007652">
    <property type="component" value="Unassembled WGS sequence"/>
</dbReference>
<evidence type="ECO:0000256" key="4">
    <source>
        <dbReference type="PROSITE-ProRule" id="PRU01161"/>
    </source>
</evidence>
<feature type="short sequence motif" description="GXSXG" evidence="4">
    <location>
        <begin position="36"/>
        <end position="40"/>
    </location>
</feature>
<dbReference type="STRING" id="857293.CAAU_2584"/>
<keyword evidence="3 4" id="KW-0443">Lipid metabolism</keyword>
<dbReference type="PROSITE" id="PS51635">
    <property type="entry name" value="PNPLA"/>
    <property type="match status" value="1"/>
</dbReference>
<dbReference type="Gene3D" id="3.40.1090.10">
    <property type="entry name" value="Cytosolic phospholipase A2 catalytic domain"/>
    <property type="match status" value="1"/>
</dbReference>
<keyword evidence="7" id="KW-1185">Reference proteome</keyword>
<dbReference type="OrthoDB" id="9770965at2"/>
<dbReference type="InterPro" id="IPR002641">
    <property type="entry name" value="PNPLA_dom"/>
</dbReference>
<feature type="domain" description="PNPLA" evidence="5">
    <location>
        <begin position="5"/>
        <end position="186"/>
    </location>
</feature>
<keyword evidence="2 4" id="KW-0442">Lipid degradation</keyword>
<feature type="short sequence motif" description="GXGXXG" evidence="4">
    <location>
        <begin position="9"/>
        <end position="14"/>
    </location>
</feature>
<feature type="active site" description="Nucleophile" evidence="4">
    <location>
        <position position="38"/>
    </location>
</feature>
<feature type="short sequence motif" description="DGA/G" evidence="4">
    <location>
        <begin position="173"/>
        <end position="175"/>
    </location>
</feature>
<feature type="active site" description="Proton acceptor" evidence="4">
    <location>
        <position position="173"/>
    </location>
</feature>
<evidence type="ECO:0000256" key="1">
    <source>
        <dbReference type="ARBA" id="ARBA00022801"/>
    </source>
</evidence>
<gene>
    <name evidence="6" type="ORF">CAAU_2584</name>
</gene>